<dbReference type="GO" id="GO:0016787">
    <property type="term" value="F:hydrolase activity"/>
    <property type="evidence" value="ECO:0007669"/>
    <property type="project" value="UniProtKB-KW"/>
</dbReference>
<keyword evidence="6" id="KW-0694">RNA-binding</keyword>
<dbReference type="GO" id="GO:0006364">
    <property type="term" value="P:rRNA processing"/>
    <property type="evidence" value="ECO:0007669"/>
    <property type="project" value="TreeGrafter"/>
</dbReference>
<evidence type="ECO:0000256" key="6">
    <source>
        <dbReference type="ARBA" id="ARBA00022884"/>
    </source>
</evidence>
<sequence>MVKKIVISYFNNIAAILQQNRIEEIIIVNQNYQVNDIYVGIVQKIFSSINAAFIKLGRYGKSGFIHISDIKPLKRKKYINHIHDVLTINQLILVQVVKEPTLTKGPRLTTNIHLHGKYLVLMPFCNIISISNKIYDQNERLYLHSFAILIKPEMMGLLIKSSAQAVDERSMLEDLDLLKKQWSFIEKSFIIACQPCLVYKDEDLLKKVIRDFYNESIKKIIIDSEDGLRMLYYYLNKCKSISPIIDTKLQLYNKPECIIDQFRIKQAIKESLRPKVKLLSGGYIIIENYEALTIIDVNSGSFNKSDNSKEAILRTNFYAAIEIAYQLKIRNINGIIIIDFIDMYSQRDQLQLLEHFNNVLKYDDAKPQIVQFSELGFVELTRRRRGQSLKEIFKDVNIKSSTLELTDQLNYNICHTNSSNYQGKLLLENKYIRSLFFDKKFNKNILLTNKKFYLNNALYCKYFIFLDRLHTVLFFNPKANYILPLIFYLKLIN</sequence>
<dbReference type="GO" id="GO:0003723">
    <property type="term" value="F:RNA binding"/>
    <property type="evidence" value="ECO:0007669"/>
    <property type="project" value="UniProtKB-KW"/>
</dbReference>
<comment type="similarity">
    <text evidence="2">Belongs to the RNase E/G family.</text>
</comment>
<geneLocation type="plastid" evidence="9"/>
<evidence type="ECO:0000256" key="5">
    <source>
        <dbReference type="ARBA" id="ARBA00022842"/>
    </source>
</evidence>
<dbReference type="GO" id="GO:0004540">
    <property type="term" value="F:RNA nuclease activity"/>
    <property type="evidence" value="ECO:0007669"/>
    <property type="project" value="InterPro"/>
</dbReference>
<dbReference type="Pfam" id="PF10150">
    <property type="entry name" value="RNase_E_G"/>
    <property type="match status" value="1"/>
</dbReference>
<protein>
    <submittedName>
        <fullName evidence="9">Ribonuclease E</fullName>
    </submittedName>
</protein>
<dbReference type="SUPFAM" id="SSF50249">
    <property type="entry name" value="Nucleic acid-binding proteins"/>
    <property type="match status" value="1"/>
</dbReference>
<evidence type="ECO:0000256" key="2">
    <source>
        <dbReference type="ARBA" id="ARBA00005522"/>
    </source>
</evidence>
<dbReference type="PANTHER" id="PTHR30001">
    <property type="entry name" value="RIBONUCLEASE"/>
    <property type="match status" value="1"/>
</dbReference>
<keyword evidence="5" id="KW-0460">Magnesium</keyword>
<accession>A0A7U1AQW5</accession>
<evidence type="ECO:0000313" key="9">
    <source>
        <dbReference type="EMBL" id="QQY85259.1"/>
    </source>
</evidence>
<dbReference type="NCBIfam" id="TIGR00757">
    <property type="entry name" value="RNaseEG"/>
    <property type="match status" value="1"/>
</dbReference>
<keyword evidence="9" id="KW-0934">Plastid</keyword>
<dbReference type="SMART" id="SM00316">
    <property type="entry name" value="S1"/>
    <property type="match status" value="1"/>
</dbReference>
<evidence type="ECO:0000256" key="1">
    <source>
        <dbReference type="ARBA" id="ARBA00001946"/>
    </source>
</evidence>
<dbReference type="GO" id="GO:0046872">
    <property type="term" value="F:metal ion binding"/>
    <property type="evidence" value="ECO:0007669"/>
    <property type="project" value="UniProtKB-KW"/>
</dbReference>
<dbReference type="CDD" id="cd04453">
    <property type="entry name" value="S1_RNase_E"/>
    <property type="match status" value="1"/>
</dbReference>
<feature type="domain" description="S1 motif" evidence="8">
    <location>
        <begin position="35"/>
        <end position="111"/>
    </location>
</feature>
<evidence type="ECO:0000256" key="3">
    <source>
        <dbReference type="ARBA" id="ARBA00022723"/>
    </source>
</evidence>
<dbReference type="Gene3D" id="2.40.50.140">
    <property type="entry name" value="Nucleic acid-binding proteins"/>
    <property type="match status" value="1"/>
</dbReference>
<gene>
    <name evidence="9" type="primary">rne</name>
</gene>
<evidence type="ECO:0000256" key="4">
    <source>
        <dbReference type="ARBA" id="ARBA00022801"/>
    </source>
</evidence>
<dbReference type="Pfam" id="PF00575">
    <property type="entry name" value="S1"/>
    <property type="match status" value="1"/>
</dbReference>
<evidence type="ECO:0000259" key="8">
    <source>
        <dbReference type="PROSITE" id="PS50126"/>
    </source>
</evidence>
<dbReference type="InterPro" id="IPR004659">
    <property type="entry name" value="RNase_E/G"/>
</dbReference>
<comment type="cofactor">
    <cofactor evidence="1">
        <name>Mg(2+)</name>
        <dbReference type="ChEBI" id="CHEBI:18420"/>
    </cofactor>
</comment>
<dbReference type="AlphaFoldDB" id="A0A7U1AQW5"/>
<dbReference type="PROSITE" id="PS50126">
    <property type="entry name" value="S1"/>
    <property type="match status" value="1"/>
</dbReference>
<evidence type="ECO:0000256" key="7">
    <source>
        <dbReference type="ARBA" id="ARBA00023436"/>
    </source>
</evidence>
<dbReference type="InterPro" id="IPR019307">
    <property type="entry name" value="RNA-bd_AU-1/RNase_E/G"/>
</dbReference>
<dbReference type="RefSeq" id="YP_010155914.1">
    <property type="nucleotide sequence ID" value="NC_057222.1"/>
</dbReference>
<dbReference type="EMBL" id="MW292565">
    <property type="protein sequence ID" value="QQY85259.1"/>
    <property type="molecule type" value="Genomic_DNA"/>
</dbReference>
<reference evidence="9" key="1">
    <citation type="submission" date="2020-11" db="EMBL/GenBank/DDBJ databases">
        <title>Complete plastid genome of Cumathamnion serrulatum (Ceramiales, Florideophyceae, Rhodophyta).</title>
        <authorList>
            <person name="Kim H."/>
            <person name="Yoon H.S."/>
        </authorList>
    </citation>
    <scope>NUCLEOTIDE SEQUENCE</scope>
</reference>
<keyword evidence="4" id="KW-0378">Hydrolase</keyword>
<proteinExistence type="inferred from homology"/>
<dbReference type="InterPro" id="IPR003029">
    <property type="entry name" value="S1_domain"/>
</dbReference>
<dbReference type="PANTHER" id="PTHR30001:SF0">
    <property type="entry name" value="RIBONUCLEASE G"/>
    <property type="match status" value="1"/>
</dbReference>
<name>A0A7U1AQW5_9FLOR</name>
<dbReference type="InterPro" id="IPR012340">
    <property type="entry name" value="NA-bd_OB-fold"/>
</dbReference>
<dbReference type="GeneID" id="67159510"/>
<comment type="function">
    <text evidence="7">Involved in intercistronic processing of primary transcripts from chloroplast operons. The endonucleolytic activity of the enzyme depends on the number of phosphates at the 5' end, is inhibited by structured RNA, and preferentially cleaves A/U-rich sequences.</text>
</comment>
<organism evidence="9">
    <name type="scientific">Cumathamnion serrulatum</name>
    <dbReference type="NCBI Taxonomy" id="1206573"/>
    <lineage>
        <taxon>Eukaryota</taxon>
        <taxon>Rhodophyta</taxon>
        <taxon>Florideophyceae</taxon>
        <taxon>Rhodymeniophycidae</taxon>
        <taxon>Ceramiales</taxon>
        <taxon>Delesseriaceae</taxon>
        <taxon>Cumathamnion</taxon>
    </lineage>
</organism>
<dbReference type="GO" id="GO:0005737">
    <property type="term" value="C:cytoplasm"/>
    <property type="evidence" value="ECO:0007669"/>
    <property type="project" value="TreeGrafter"/>
</dbReference>
<keyword evidence="3" id="KW-0479">Metal-binding</keyword>